<protein>
    <recommendedName>
        <fullName evidence="3">Rab-GAP TBC domain-containing protein</fullName>
    </recommendedName>
</protein>
<evidence type="ECO:0000256" key="2">
    <source>
        <dbReference type="SAM" id="MobiDB-lite"/>
    </source>
</evidence>
<dbReference type="Pfam" id="PF00566">
    <property type="entry name" value="RabGAP-TBC"/>
    <property type="match status" value="1"/>
</dbReference>
<organism evidence="4 5">
    <name type="scientific">Lentinus tigrinus ALCF2SS1-6</name>
    <dbReference type="NCBI Taxonomy" id="1328759"/>
    <lineage>
        <taxon>Eukaryota</taxon>
        <taxon>Fungi</taxon>
        <taxon>Dikarya</taxon>
        <taxon>Basidiomycota</taxon>
        <taxon>Agaricomycotina</taxon>
        <taxon>Agaricomycetes</taxon>
        <taxon>Polyporales</taxon>
        <taxon>Polyporaceae</taxon>
        <taxon>Lentinus</taxon>
    </lineage>
</organism>
<feature type="compositionally biased region" description="Polar residues" evidence="2">
    <location>
        <begin position="832"/>
        <end position="854"/>
    </location>
</feature>
<dbReference type="InterPro" id="IPR035969">
    <property type="entry name" value="Rab-GAP_TBC_sf"/>
</dbReference>
<feature type="compositionally biased region" description="Basic and acidic residues" evidence="2">
    <location>
        <begin position="996"/>
        <end position="1007"/>
    </location>
</feature>
<dbReference type="SMART" id="SM00164">
    <property type="entry name" value="TBC"/>
    <property type="match status" value="1"/>
</dbReference>
<accession>A0A5C2SR25</accession>
<sequence length="1290" mass="141204">MTAQWEPGRVKAQLRLTAQRLGQLQDRMDSQAQITQRDIATLLQQGNIALARAKAQKLMREDVKSDLLQTLEMHVGVILGHLNELERSDTPSPTVTEAASSIIYAALHTESKDLHHVREFLMLALGPDFTRSSLENQDGYVSARVLRAIDAPPPTAARLDQYLYGIARTHNVNWLPDLSPQQKVNALSPIVDPEIVAVVDLSNLRSLCSHGLPSHPPWLRPRIWRLLLGTLPADKALWRKESRTQRDNYYDLVRRLLEPLSSLPEPTEPLSSNDQSILDVFNELSMVPPGLLSTLEEEPEPCPQCPLDDDAPEDVKIKCAGNLDARLRLIRRKETGETAAEAGSSTNDTPEIRLDTTPEIRLDATPEVRLEEPSPTKTRGQRIPDASLTVPDSPSSSHSGVSTTLLPSRPYSSFSAHNKHSSALLRLLYIHSCLNPANRSPQIGSLLVPIYAALVEEVDPEDFPHVEADTFWVFESMVGEFSDLEDEQNGTIWVQKLSDRLRWADEELADDLATKGLDPGLPHYSFRWLIPLLTHTLPLPAVLMVWDALFSRPMRQRDVNPKLDYLMDVCTSMLLCARGTLLQLGHSHRKPQNLWGDEIAAIPSTVFGERELEEAFIEGMAFLQKYPLEAVGGIEKVLQTAYDLASQREAATGVPRTNSNAVGLGARLRDTVWKGFSSSLESHPEEDYTSEEETSDEYESEKPLPPSHQGASSTLTSRLANTVWRGITNQSAMDAPSPSPSPSPGTTPVPSPLPSPLPTSQSTPTMPPREAVANAAARAKSMFWGYAEKINESDAAANLAKVTTNWRVKALDAWSKGGHQAAPSNLSPPPTSQSAPNISSTQDHGRSISLTAIRTSPRPADDKRGSMPIINRSDAYSPPPRPAFFRPVRDSMFVASPISRSGEASPVSDSGSTGGHSLRASLSGLKLPDTTPSRSSSGPRPLMLNSTSLMTGSPARSPISPSADSRWADSVRAKRPSIDHRASQSSISSLSPSEPFRPKRVETRSDLDSDGGGSRIVPLNRNKSPSPMARASRRMSSRHSASPPTPPKTHRRLPTESSAPEDQAQGGWARADAPDSPTTIPSPPPPGTPDAMTTSINTDVRVKQPERQRGSVVLSESGDVTFASPTENKLSRRTATISRMSRDAEASDSSATEPTAKNPNLRRKRFPPRLQSLRTSRHSTEPMPPLPILDVPEDHDHEGATTPRAGSFDEQMVIPSSPRRRARKISGEGDSTPGRTRKISGEGRTRKISAEGRRKVSAERDTKHKRESAAVEGDDEGYNELLSAYESEDQ</sequence>
<feature type="compositionally biased region" description="Basic and acidic residues" evidence="2">
    <location>
        <begin position="1100"/>
        <end position="1109"/>
    </location>
</feature>
<evidence type="ECO:0000259" key="3">
    <source>
        <dbReference type="PROSITE" id="PS50086"/>
    </source>
</evidence>
<dbReference type="GO" id="GO:0005096">
    <property type="term" value="F:GTPase activator activity"/>
    <property type="evidence" value="ECO:0007669"/>
    <property type="project" value="TreeGrafter"/>
</dbReference>
<dbReference type="PANTHER" id="PTHR22957">
    <property type="entry name" value="TBC1 DOMAIN FAMILY MEMBER GTPASE-ACTIVATING PROTEIN"/>
    <property type="match status" value="1"/>
</dbReference>
<feature type="region of interest" description="Disordered" evidence="2">
    <location>
        <begin position="335"/>
        <end position="404"/>
    </location>
</feature>
<feature type="compositionally biased region" description="Pro residues" evidence="2">
    <location>
        <begin position="737"/>
        <end position="757"/>
    </location>
</feature>
<name>A0A5C2SR25_9APHY</name>
<dbReference type="Pfam" id="PF03398">
    <property type="entry name" value="Ist1"/>
    <property type="match status" value="1"/>
</dbReference>
<evidence type="ECO:0000256" key="1">
    <source>
        <dbReference type="ARBA" id="ARBA00005536"/>
    </source>
</evidence>
<feature type="compositionally biased region" description="Polar residues" evidence="2">
    <location>
        <begin position="1123"/>
        <end position="1139"/>
    </location>
</feature>
<feature type="compositionally biased region" description="Low complexity" evidence="2">
    <location>
        <begin position="983"/>
        <end position="993"/>
    </location>
</feature>
<dbReference type="OrthoDB" id="29853at2759"/>
<dbReference type="GO" id="GO:0006886">
    <property type="term" value="P:intracellular protein transport"/>
    <property type="evidence" value="ECO:0007669"/>
    <property type="project" value="TreeGrafter"/>
</dbReference>
<dbReference type="InterPro" id="IPR005061">
    <property type="entry name" value="Ist1"/>
</dbReference>
<proteinExistence type="inferred from homology"/>
<dbReference type="Gene3D" id="1.10.472.80">
    <property type="entry name" value="Ypt/Rab-GAP domain of gyp1p, domain 3"/>
    <property type="match status" value="1"/>
</dbReference>
<feature type="compositionally biased region" description="Basic and acidic residues" evidence="2">
    <location>
        <begin position="350"/>
        <end position="374"/>
    </location>
</feature>
<dbReference type="STRING" id="1328759.A0A5C2SR25"/>
<dbReference type="Proteomes" id="UP000313359">
    <property type="component" value="Unassembled WGS sequence"/>
</dbReference>
<dbReference type="EMBL" id="ML122251">
    <property type="protein sequence ID" value="RPD66315.1"/>
    <property type="molecule type" value="Genomic_DNA"/>
</dbReference>
<feature type="region of interest" description="Disordered" evidence="2">
    <location>
        <begin position="730"/>
        <end position="770"/>
    </location>
</feature>
<feature type="compositionally biased region" description="Basic and acidic residues" evidence="2">
    <location>
        <begin position="966"/>
        <end position="982"/>
    </location>
</feature>
<feature type="domain" description="Rab-GAP TBC" evidence="3">
    <location>
        <begin position="214"/>
        <end position="553"/>
    </location>
</feature>
<comment type="similarity">
    <text evidence="1">Belongs to the IST1 family.</text>
</comment>
<feature type="compositionally biased region" description="Basic and acidic residues" evidence="2">
    <location>
        <begin position="1239"/>
        <end position="1269"/>
    </location>
</feature>
<dbReference type="InterPro" id="IPR042277">
    <property type="entry name" value="IST1-like"/>
</dbReference>
<feature type="compositionally biased region" description="Low complexity" evidence="2">
    <location>
        <begin position="928"/>
        <end position="941"/>
    </location>
</feature>
<dbReference type="InterPro" id="IPR000195">
    <property type="entry name" value="Rab-GAP-TBC_dom"/>
</dbReference>
<reference evidence="4" key="1">
    <citation type="journal article" date="2018" name="Genome Biol. Evol.">
        <title>Genomics and development of Lentinus tigrinus, a white-rot wood-decaying mushroom with dimorphic fruiting bodies.</title>
        <authorList>
            <person name="Wu B."/>
            <person name="Xu Z."/>
            <person name="Knudson A."/>
            <person name="Carlson A."/>
            <person name="Chen N."/>
            <person name="Kovaka S."/>
            <person name="LaButti K."/>
            <person name="Lipzen A."/>
            <person name="Pennachio C."/>
            <person name="Riley R."/>
            <person name="Schakwitz W."/>
            <person name="Umezawa K."/>
            <person name="Ohm R.A."/>
            <person name="Grigoriev I.V."/>
            <person name="Nagy L.G."/>
            <person name="Gibbons J."/>
            <person name="Hibbett D."/>
        </authorList>
    </citation>
    <scope>NUCLEOTIDE SEQUENCE [LARGE SCALE GENOMIC DNA]</scope>
    <source>
        <strain evidence="4">ALCF2SS1-6</strain>
    </source>
</reference>
<dbReference type="Gene3D" id="1.20.1260.60">
    <property type="entry name" value="Vacuolar protein sorting-associated protein Ist1"/>
    <property type="match status" value="1"/>
</dbReference>
<feature type="region of interest" description="Disordered" evidence="2">
    <location>
        <begin position="816"/>
        <end position="1290"/>
    </location>
</feature>
<dbReference type="SUPFAM" id="SSF47923">
    <property type="entry name" value="Ypt/Rab-GAP domain of gyp1p"/>
    <property type="match status" value="2"/>
</dbReference>
<feature type="region of interest" description="Disordered" evidence="2">
    <location>
        <begin position="678"/>
        <end position="715"/>
    </location>
</feature>
<evidence type="ECO:0000313" key="5">
    <source>
        <dbReference type="Proteomes" id="UP000313359"/>
    </source>
</evidence>
<feature type="compositionally biased region" description="Low complexity" evidence="2">
    <location>
        <begin position="387"/>
        <end position="404"/>
    </location>
</feature>
<feature type="compositionally biased region" description="Polar residues" evidence="2">
    <location>
        <begin position="1147"/>
        <end position="1158"/>
    </location>
</feature>
<keyword evidence="5" id="KW-1185">Reference proteome</keyword>
<dbReference type="PROSITE" id="PS50086">
    <property type="entry name" value="TBC_RABGAP"/>
    <property type="match status" value="1"/>
</dbReference>
<evidence type="ECO:0000313" key="4">
    <source>
        <dbReference type="EMBL" id="RPD66315.1"/>
    </source>
</evidence>
<dbReference type="PANTHER" id="PTHR22957:SF27">
    <property type="entry name" value="TBC1 DOMAIN FAMILY MEMBER 13"/>
    <property type="match status" value="1"/>
</dbReference>
<gene>
    <name evidence="4" type="ORF">L227DRAFT_649057</name>
</gene>
<feature type="compositionally biased region" description="Acidic residues" evidence="2">
    <location>
        <begin position="687"/>
        <end position="699"/>
    </location>
</feature>